<comment type="caution">
    <text evidence="1">The sequence shown here is derived from an EMBL/GenBank/DDBJ whole genome shotgun (WGS) entry which is preliminary data.</text>
</comment>
<evidence type="ECO:0000313" key="2">
    <source>
        <dbReference type="Proteomes" id="UP000824105"/>
    </source>
</evidence>
<name>A0A9D2JNN4_9FIRM</name>
<dbReference type="EMBL" id="DXBF01000048">
    <property type="protein sequence ID" value="HIZ62150.1"/>
    <property type="molecule type" value="Genomic_DNA"/>
</dbReference>
<protein>
    <submittedName>
        <fullName evidence="1">Uncharacterized protein</fullName>
    </submittedName>
</protein>
<dbReference type="SUPFAM" id="SSF52266">
    <property type="entry name" value="SGNH hydrolase"/>
    <property type="match status" value="1"/>
</dbReference>
<reference evidence="1" key="1">
    <citation type="journal article" date="2021" name="PeerJ">
        <title>Extensive microbial diversity within the chicken gut microbiome revealed by metagenomics and culture.</title>
        <authorList>
            <person name="Gilroy R."/>
            <person name="Ravi A."/>
            <person name="Getino M."/>
            <person name="Pursley I."/>
            <person name="Horton D.L."/>
            <person name="Alikhan N.F."/>
            <person name="Baker D."/>
            <person name="Gharbi K."/>
            <person name="Hall N."/>
            <person name="Watson M."/>
            <person name="Adriaenssens E.M."/>
            <person name="Foster-Nyarko E."/>
            <person name="Jarju S."/>
            <person name="Secka A."/>
            <person name="Antonio M."/>
            <person name="Oren A."/>
            <person name="Chaudhuri R.R."/>
            <person name="La Ragione R."/>
            <person name="Hildebrand F."/>
            <person name="Pallen M.J."/>
        </authorList>
    </citation>
    <scope>NUCLEOTIDE SEQUENCE</scope>
    <source>
        <strain evidence="1">CHK188-11489</strain>
    </source>
</reference>
<gene>
    <name evidence="1" type="ORF">H9724_05210</name>
</gene>
<proteinExistence type="predicted"/>
<dbReference type="AlphaFoldDB" id="A0A9D2JNN4"/>
<sequence>MKNILKKLALLAIPVAAWLAVFIAFEPNNYFGLKDSAGSSQPVARVRAYQQDPGRSLILGDSRLAHFDMELVAEASGMEWQNLSFGGASLKETLDLAGYVLDSGHPVDTLLVEVSFYTLNEHYNTDRFSQLEETLENPLAYCLNLEYNVNALTVLMDTIRGTPDTIESGDWAASDYLADDGTVLPLHRKLYDYPATITPRCENWTLNGEQFARLRTLAAACKARGVRLAVVLPPMAQNVRTEVCDVFGITGAMENEVLPALRAWSAEDGFTLLDYEWGGSCITDDDTQFFDGFHLDERYGLPDWTVQLFSDLSAN</sequence>
<accession>A0A9D2JNN4</accession>
<evidence type="ECO:0000313" key="1">
    <source>
        <dbReference type="EMBL" id="HIZ62150.1"/>
    </source>
</evidence>
<reference evidence="1" key="2">
    <citation type="submission" date="2021-04" db="EMBL/GenBank/DDBJ databases">
        <authorList>
            <person name="Gilroy R."/>
        </authorList>
    </citation>
    <scope>NUCLEOTIDE SEQUENCE</scope>
    <source>
        <strain evidence="1">CHK188-11489</strain>
    </source>
</reference>
<dbReference type="Proteomes" id="UP000824105">
    <property type="component" value="Unassembled WGS sequence"/>
</dbReference>
<organism evidence="1 2">
    <name type="scientific">Candidatus Gemmiger avistercoris</name>
    <dbReference type="NCBI Taxonomy" id="2838606"/>
    <lineage>
        <taxon>Bacteria</taxon>
        <taxon>Bacillati</taxon>
        <taxon>Bacillota</taxon>
        <taxon>Clostridia</taxon>
        <taxon>Eubacteriales</taxon>
        <taxon>Gemmiger</taxon>
    </lineage>
</organism>